<evidence type="ECO:0000259" key="1">
    <source>
        <dbReference type="PROSITE" id="PS50943"/>
    </source>
</evidence>
<proteinExistence type="predicted"/>
<dbReference type="SUPFAM" id="SSF47413">
    <property type="entry name" value="lambda repressor-like DNA-binding domains"/>
    <property type="match status" value="1"/>
</dbReference>
<dbReference type="RefSeq" id="WP_092988143.1">
    <property type="nucleotide sequence ID" value="NZ_FNFY01000039.1"/>
</dbReference>
<dbReference type="PROSITE" id="PS50943">
    <property type="entry name" value="HTH_CROC1"/>
    <property type="match status" value="1"/>
</dbReference>
<evidence type="ECO:0000313" key="2">
    <source>
        <dbReference type="EMBL" id="SDL29618.1"/>
    </source>
</evidence>
<dbReference type="Pfam" id="PF01381">
    <property type="entry name" value="HTH_3"/>
    <property type="match status" value="1"/>
</dbReference>
<feature type="domain" description="HTH cro/C1-type" evidence="1">
    <location>
        <begin position="8"/>
        <end position="62"/>
    </location>
</feature>
<dbReference type="CDD" id="cd00093">
    <property type="entry name" value="HTH_XRE"/>
    <property type="match status" value="1"/>
</dbReference>
<organism evidence="2 3">
    <name type="scientific">Lacicoccus qingdaonensis</name>
    <dbReference type="NCBI Taxonomy" id="576118"/>
    <lineage>
        <taxon>Bacteria</taxon>
        <taxon>Bacillati</taxon>
        <taxon>Bacillota</taxon>
        <taxon>Bacilli</taxon>
        <taxon>Bacillales</taxon>
        <taxon>Salinicoccaceae</taxon>
        <taxon>Lacicoccus</taxon>
    </lineage>
</organism>
<dbReference type="InterPro" id="IPR001387">
    <property type="entry name" value="Cro/C1-type_HTH"/>
</dbReference>
<dbReference type="STRING" id="576118.SAMN05216216_1394"/>
<dbReference type="AlphaFoldDB" id="A0A1G9IWI7"/>
<keyword evidence="3" id="KW-1185">Reference proteome</keyword>
<sequence length="110" mass="12176">MKETAKMVTAWMEENGVSKVKLAEMLGVSEALVRGMLSGERRITSKRIDALSEITGYSANELLGIEENNFAGYTVMLRGGSKQLNAKQESVIMDVALLANDYERLKTFIN</sequence>
<dbReference type="Gene3D" id="1.10.260.40">
    <property type="entry name" value="lambda repressor-like DNA-binding domains"/>
    <property type="match status" value="1"/>
</dbReference>
<dbReference type="EMBL" id="FNFY01000039">
    <property type="protein sequence ID" value="SDL29618.1"/>
    <property type="molecule type" value="Genomic_DNA"/>
</dbReference>
<protein>
    <submittedName>
        <fullName evidence="2">Helix-turn-helix</fullName>
    </submittedName>
</protein>
<dbReference type="InterPro" id="IPR010982">
    <property type="entry name" value="Lambda_DNA-bd_dom_sf"/>
</dbReference>
<reference evidence="3" key="1">
    <citation type="submission" date="2016-10" db="EMBL/GenBank/DDBJ databases">
        <authorList>
            <person name="Varghese N."/>
            <person name="Submissions S."/>
        </authorList>
    </citation>
    <scope>NUCLEOTIDE SEQUENCE [LARGE SCALE GENOMIC DNA]</scope>
    <source>
        <strain evidence="3">CGMCC 1.8895</strain>
    </source>
</reference>
<accession>A0A1G9IWI7</accession>
<dbReference type="GO" id="GO:0003677">
    <property type="term" value="F:DNA binding"/>
    <property type="evidence" value="ECO:0007669"/>
    <property type="project" value="InterPro"/>
</dbReference>
<dbReference type="Proteomes" id="UP000199008">
    <property type="component" value="Unassembled WGS sequence"/>
</dbReference>
<dbReference type="OrthoDB" id="2989992at2"/>
<dbReference type="SMART" id="SM00530">
    <property type="entry name" value="HTH_XRE"/>
    <property type="match status" value="1"/>
</dbReference>
<gene>
    <name evidence="2" type="ORF">SAMN05216216_1394</name>
</gene>
<name>A0A1G9IWI7_9BACL</name>
<evidence type="ECO:0000313" key="3">
    <source>
        <dbReference type="Proteomes" id="UP000199008"/>
    </source>
</evidence>